<accession>X0WDN7</accession>
<dbReference type="SUPFAM" id="SSF52540">
    <property type="entry name" value="P-loop containing nucleoside triphosphate hydrolases"/>
    <property type="match status" value="1"/>
</dbReference>
<dbReference type="AlphaFoldDB" id="X0WDN7"/>
<gene>
    <name evidence="2" type="ORF">S01H1_47586</name>
</gene>
<dbReference type="PROSITE" id="PS00198">
    <property type="entry name" value="4FE4S_FER_1"/>
    <property type="match status" value="1"/>
</dbReference>
<dbReference type="InterPro" id="IPR017896">
    <property type="entry name" value="4Fe4S_Fe-S-bd"/>
</dbReference>
<dbReference type="PANTHER" id="PTHR43063:SF1">
    <property type="entry name" value="4FE-4S CLUSTER CONTAINING PARA FAMILY ATPASE PROTEIN"/>
    <property type="match status" value="1"/>
</dbReference>
<dbReference type="PANTHER" id="PTHR43063">
    <property type="entry name" value="4FE-4S CLUSTER CONTAINING PARA FAMILY ATPASE PROTEIN"/>
    <property type="match status" value="1"/>
</dbReference>
<protein>
    <recommendedName>
        <fullName evidence="1">4Fe-4S ferredoxin-type domain-containing protein</fullName>
    </recommendedName>
</protein>
<name>X0WDN7_9ZZZZ</name>
<dbReference type="Gene3D" id="3.40.50.300">
    <property type="entry name" value="P-loop containing nucleotide triphosphate hydrolases"/>
    <property type="match status" value="1"/>
</dbReference>
<reference evidence="2" key="1">
    <citation type="journal article" date="2014" name="Front. Microbiol.">
        <title>High frequency of phylogenetically diverse reductive dehalogenase-homologous genes in deep subseafloor sedimentary metagenomes.</title>
        <authorList>
            <person name="Kawai M."/>
            <person name="Futagami T."/>
            <person name="Toyoda A."/>
            <person name="Takaki Y."/>
            <person name="Nishi S."/>
            <person name="Hori S."/>
            <person name="Arai W."/>
            <person name="Tsubouchi T."/>
            <person name="Morono Y."/>
            <person name="Uchiyama I."/>
            <person name="Ito T."/>
            <person name="Fujiyama A."/>
            <person name="Inagaki F."/>
            <person name="Takami H."/>
        </authorList>
    </citation>
    <scope>NUCLEOTIDE SEQUENCE</scope>
    <source>
        <strain evidence="2">Expedition CK06-06</strain>
    </source>
</reference>
<feature type="domain" description="4Fe-4S ferredoxin-type" evidence="1">
    <location>
        <begin position="90"/>
        <end position="118"/>
    </location>
</feature>
<dbReference type="EMBL" id="BARS01030511">
    <property type="protein sequence ID" value="GAG22673.1"/>
    <property type="molecule type" value="Genomic_DNA"/>
</dbReference>
<dbReference type="PROSITE" id="PS51379">
    <property type="entry name" value="4FE4S_FER_2"/>
    <property type="match status" value="2"/>
</dbReference>
<dbReference type="InterPro" id="IPR017900">
    <property type="entry name" value="4Fe4S_Fe_S_CS"/>
</dbReference>
<organism evidence="2">
    <name type="scientific">marine sediment metagenome</name>
    <dbReference type="NCBI Taxonomy" id="412755"/>
    <lineage>
        <taxon>unclassified sequences</taxon>
        <taxon>metagenomes</taxon>
        <taxon>ecological metagenomes</taxon>
    </lineage>
</organism>
<dbReference type="InterPro" id="IPR002586">
    <property type="entry name" value="CobQ/CobB/MinD/ParA_Nub-bd_dom"/>
</dbReference>
<comment type="caution">
    <text evidence="2">The sequence shown here is derived from an EMBL/GenBank/DDBJ whole genome shotgun (WGS) entry which is preliminary data.</text>
</comment>
<dbReference type="Pfam" id="PF12837">
    <property type="entry name" value="Fer4_6"/>
    <property type="match status" value="1"/>
</dbReference>
<evidence type="ECO:0000259" key="1">
    <source>
        <dbReference type="PROSITE" id="PS51379"/>
    </source>
</evidence>
<feature type="domain" description="4Fe-4S ferredoxin-type" evidence="1">
    <location>
        <begin position="60"/>
        <end position="89"/>
    </location>
</feature>
<dbReference type="SUPFAM" id="SSF54862">
    <property type="entry name" value="4Fe-4S ferredoxins"/>
    <property type="match status" value="1"/>
</dbReference>
<dbReference type="Pfam" id="PF00037">
    <property type="entry name" value="Fer4"/>
    <property type="match status" value="1"/>
</dbReference>
<feature type="non-terminal residue" evidence="2">
    <location>
        <position position="149"/>
    </location>
</feature>
<dbReference type="Pfam" id="PF01656">
    <property type="entry name" value="CbiA"/>
    <property type="match status" value="1"/>
</dbReference>
<dbReference type="InterPro" id="IPR027417">
    <property type="entry name" value="P-loop_NTPase"/>
</dbReference>
<evidence type="ECO:0000313" key="2">
    <source>
        <dbReference type="EMBL" id="GAG22673.1"/>
    </source>
</evidence>
<proteinExistence type="predicted"/>
<dbReference type="Gene3D" id="3.30.70.20">
    <property type="match status" value="1"/>
</dbReference>
<sequence>MIISVASGKGGTGKTLIATSLVLSLKDRLKVQLLDCDVEEPNAHIFLKPAINRTEAVSLPVPVVDEEKCTRCGKCAEVCVFNAIAVLGEYVLTFPQLCHGCGACAYLCPEEAITEADRETGVIESGRADGIAFVQGRLTVGEAMAPPVI</sequence>